<proteinExistence type="predicted"/>
<evidence type="ECO:0000259" key="1">
    <source>
        <dbReference type="Pfam" id="PF18454"/>
    </source>
</evidence>
<dbReference type="Pfam" id="PF18454">
    <property type="entry name" value="Mtd_N"/>
    <property type="match status" value="1"/>
</dbReference>
<accession>A0A0F9B6C9</accession>
<dbReference type="EMBL" id="LAZR01039242">
    <property type="protein sequence ID" value="KKL17479.1"/>
    <property type="molecule type" value="Genomic_DNA"/>
</dbReference>
<sequence length="171" mass="17240">MAIQIQLRRDSAADWTSNNPTLASGEIGEETDTGKFKIGDGATAWTALDYVDAAIDHDNLLNFTSNEHYLQSAITAVGTIASGTWQGTTIAVNQGGTGQATAQAAIDALSAVSGATNEHVLTKDTATGNAIFKAAAGGGTDVKCAIDSGATADFVGAASSDGFLRTGVGLT</sequence>
<reference evidence="2" key="1">
    <citation type="journal article" date="2015" name="Nature">
        <title>Complex archaea that bridge the gap between prokaryotes and eukaryotes.</title>
        <authorList>
            <person name="Spang A."/>
            <person name="Saw J.H."/>
            <person name="Jorgensen S.L."/>
            <person name="Zaremba-Niedzwiedzka K."/>
            <person name="Martijn J."/>
            <person name="Lind A.E."/>
            <person name="van Eijk R."/>
            <person name="Schleper C."/>
            <person name="Guy L."/>
            <person name="Ettema T.J."/>
        </authorList>
    </citation>
    <scope>NUCLEOTIDE SEQUENCE</scope>
</reference>
<dbReference type="InterPro" id="IPR041352">
    <property type="entry name" value="Mtd_N"/>
</dbReference>
<evidence type="ECO:0000313" key="2">
    <source>
        <dbReference type="EMBL" id="KKL17479.1"/>
    </source>
</evidence>
<dbReference type="Gene3D" id="2.10.10.30">
    <property type="match status" value="1"/>
</dbReference>
<name>A0A0F9B6C9_9ZZZZ</name>
<protein>
    <recommendedName>
        <fullName evidence="1">Major tropism determinant N-terminal domain-containing protein</fullName>
    </recommendedName>
</protein>
<gene>
    <name evidence="2" type="ORF">LCGC14_2485140</name>
</gene>
<comment type="caution">
    <text evidence="2">The sequence shown here is derived from an EMBL/GenBank/DDBJ whole genome shotgun (WGS) entry which is preliminary data.</text>
</comment>
<dbReference type="SUPFAM" id="SSF69349">
    <property type="entry name" value="Phage fibre proteins"/>
    <property type="match status" value="1"/>
</dbReference>
<feature type="domain" description="Major tropism determinant N-terminal" evidence="1">
    <location>
        <begin position="5"/>
        <end position="43"/>
    </location>
</feature>
<organism evidence="2">
    <name type="scientific">marine sediment metagenome</name>
    <dbReference type="NCBI Taxonomy" id="412755"/>
    <lineage>
        <taxon>unclassified sequences</taxon>
        <taxon>metagenomes</taxon>
        <taxon>ecological metagenomes</taxon>
    </lineage>
</organism>
<dbReference type="AlphaFoldDB" id="A0A0F9B6C9"/>
<feature type="non-terminal residue" evidence="2">
    <location>
        <position position="171"/>
    </location>
</feature>